<dbReference type="InterPro" id="IPR050438">
    <property type="entry name" value="LMW_PTPase"/>
</dbReference>
<evidence type="ECO:0000256" key="2">
    <source>
        <dbReference type="ARBA" id="ARBA00013064"/>
    </source>
</evidence>
<dbReference type="InterPro" id="IPR023485">
    <property type="entry name" value="Ptyr_pPase"/>
</dbReference>
<feature type="active site" description="Nucleophile" evidence="5">
    <location>
        <position position="16"/>
    </location>
</feature>
<evidence type="ECO:0000256" key="3">
    <source>
        <dbReference type="ARBA" id="ARBA00022801"/>
    </source>
</evidence>
<dbReference type="SMART" id="SM00226">
    <property type="entry name" value="LMWPc"/>
    <property type="match status" value="1"/>
</dbReference>
<comment type="caution">
    <text evidence="7">The sequence shown here is derived from an EMBL/GenBank/DDBJ whole genome shotgun (WGS) entry which is preliminary data.</text>
</comment>
<comment type="similarity">
    <text evidence="1">Belongs to the low molecular weight phosphotyrosine protein phosphatase family.</text>
</comment>
<evidence type="ECO:0000256" key="5">
    <source>
        <dbReference type="PIRSR" id="PIRSR617867-1"/>
    </source>
</evidence>
<evidence type="ECO:0000259" key="6">
    <source>
        <dbReference type="SMART" id="SM00226"/>
    </source>
</evidence>
<dbReference type="EC" id="3.1.3.48" evidence="2"/>
<dbReference type="InterPro" id="IPR036196">
    <property type="entry name" value="Ptyr_pPase_sf"/>
</dbReference>
<dbReference type="SUPFAM" id="SSF52788">
    <property type="entry name" value="Phosphotyrosine protein phosphatases I"/>
    <property type="match status" value="1"/>
</dbReference>
<evidence type="ECO:0000256" key="4">
    <source>
        <dbReference type="ARBA" id="ARBA00022912"/>
    </source>
</evidence>
<reference evidence="7 8" key="1">
    <citation type="submission" date="2019-11" db="EMBL/GenBank/DDBJ databases">
        <title>Pseudooceanicola pacifica sp. nov., isolated from deep-sea sediment of the Pacific Ocean.</title>
        <authorList>
            <person name="Lyu L."/>
        </authorList>
    </citation>
    <scope>NUCLEOTIDE SEQUENCE [LARGE SCALE GENOMIC DNA]</scope>
    <source>
        <strain evidence="7 8">216_PA32_1</strain>
    </source>
</reference>
<proteinExistence type="inferred from homology"/>
<accession>A0A844W0X0</accession>
<keyword evidence="4" id="KW-0904">Protein phosphatase</keyword>
<dbReference type="GO" id="GO:0004725">
    <property type="term" value="F:protein tyrosine phosphatase activity"/>
    <property type="evidence" value="ECO:0007669"/>
    <property type="project" value="UniProtKB-EC"/>
</dbReference>
<feature type="active site" description="Proton donor" evidence="5">
    <location>
        <position position="129"/>
    </location>
</feature>
<sequence>MNQSPETTPPRILFVCLGNICRSPAAEGVFRAMATGRAVEIDSAGTGGWHVGEAPYAPMQQAARARGYDLSGLRARQFVAGDFLRFDLILGMDGENLRAIEGLRPRGNQTPVAPFMRFAPDTGAESVPDPYYTRDFDGALDLVEAASRGLLRALDQEQLASAVSPNWR</sequence>
<feature type="active site" evidence="5">
    <location>
        <position position="22"/>
    </location>
</feature>
<keyword evidence="3" id="KW-0378">Hydrolase</keyword>
<dbReference type="PANTHER" id="PTHR11717">
    <property type="entry name" value="LOW MOLECULAR WEIGHT PROTEIN TYROSINE PHOSPHATASE"/>
    <property type="match status" value="1"/>
</dbReference>
<dbReference type="Pfam" id="PF01451">
    <property type="entry name" value="LMWPc"/>
    <property type="match status" value="1"/>
</dbReference>
<dbReference type="PRINTS" id="PR00719">
    <property type="entry name" value="LMWPTPASE"/>
</dbReference>
<evidence type="ECO:0000256" key="1">
    <source>
        <dbReference type="ARBA" id="ARBA00011063"/>
    </source>
</evidence>
<dbReference type="Gene3D" id="3.40.50.2300">
    <property type="match status" value="1"/>
</dbReference>
<dbReference type="PANTHER" id="PTHR11717:SF7">
    <property type="entry name" value="LOW MOLECULAR WEIGHT PHOSPHOTYROSINE PROTEIN PHOSPHATASE"/>
    <property type="match status" value="1"/>
</dbReference>
<dbReference type="EMBL" id="WNXQ01000003">
    <property type="protein sequence ID" value="MWB77726.1"/>
    <property type="molecule type" value="Genomic_DNA"/>
</dbReference>
<gene>
    <name evidence="7" type="ORF">GLS40_06790</name>
</gene>
<protein>
    <recommendedName>
        <fullName evidence="2">protein-tyrosine-phosphatase</fullName>
        <ecNumber evidence="2">3.1.3.48</ecNumber>
    </recommendedName>
</protein>
<feature type="domain" description="Phosphotyrosine protein phosphatase I" evidence="6">
    <location>
        <begin position="10"/>
        <end position="153"/>
    </location>
</feature>
<dbReference type="Proteomes" id="UP000443843">
    <property type="component" value="Unassembled WGS sequence"/>
</dbReference>
<dbReference type="RefSeq" id="WP_160381994.1">
    <property type="nucleotide sequence ID" value="NZ_WNXQ01000003.1"/>
</dbReference>
<evidence type="ECO:0000313" key="7">
    <source>
        <dbReference type="EMBL" id="MWB77726.1"/>
    </source>
</evidence>
<keyword evidence="8" id="KW-1185">Reference proteome</keyword>
<dbReference type="CDD" id="cd16343">
    <property type="entry name" value="LMWPTP"/>
    <property type="match status" value="1"/>
</dbReference>
<name>A0A844W0X0_9RHOB</name>
<organism evidence="7 8">
    <name type="scientific">Pseudooceanicola pacificus</name>
    <dbReference type="NCBI Taxonomy" id="2676438"/>
    <lineage>
        <taxon>Bacteria</taxon>
        <taxon>Pseudomonadati</taxon>
        <taxon>Pseudomonadota</taxon>
        <taxon>Alphaproteobacteria</taxon>
        <taxon>Rhodobacterales</taxon>
        <taxon>Paracoccaceae</taxon>
        <taxon>Pseudooceanicola</taxon>
    </lineage>
</organism>
<dbReference type="InterPro" id="IPR017867">
    <property type="entry name" value="Tyr_phospatase_low_mol_wt"/>
</dbReference>
<dbReference type="AlphaFoldDB" id="A0A844W0X0"/>
<evidence type="ECO:0000313" key="8">
    <source>
        <dbReference type="Proteomes" id="UP000443843"/>
    </source>
</evidence>